<keyword evidence="1" id="KW-0812">Transmembrane</keyword>
<keyword evidence="3" id="KW-1185">Reference proteome</keyword>
<evidence type="ECO:0000256" key="1">
    <source>
        <dbReference type="SAM" id="Phobius"/>
    </source>
</evidence>
<dbReference type="Proteomes" id="UP000199373">
    <property type="component" value="Unassembled WGS sequence"/>
</dbReference>
<name>A0A1I0QCW0_9BACT</name>
<sequence length="55" mass="6531">MERFSSFFEEKDDVRVKKEMTLPSVISLNCYFAALTALRKLTIFWRFSSAYMPMP</sequence>
<keyword evidence="1" id="KW-0472">Membrane</keyword>
<evidence type="ECO:0000313" key="2">
    <source>
        <dbReference type="EMBL" id="SEW24728.1"/>
    </source>
</evidence>
<organism evidence="2 3">
    <name type="scientific">Prevotella aff. ruminicola Tc2-24</name>
    <dbReference type="NCBI Taxonomy" id="81582"/>
    <lineage>
        <taxon>Bacteria</taxon>
        <taxon>Pseudomonadati</taxon>
        <taxon>Bacteroidota</taxon>
        <taxon>Bacteroidia</taxon>
        <taxon>Bacteroidales</taxon>
        <taxon>Prevotellaceae</taxon>
        <taxon>Prevotella</taxon>
    </lineage>
</organism>
<accession>A0A1I0QCW0</accession>
<evidence type="ECO:0000313" key="3">
    <source>
        <dbReference type="Proteomes" id="UP000199373"/>
    </source>
</evidence>
<reference evidence="2 3" key="1">
    <citation type="submission" date="2016-10" db="EMBL/GenBank/DDBJ databases">
        <authorList>
            <person name="de Groot N.N."/>
        </authorList>
    </citation>
    <scope>NUCLEOTIDE SEQUENCE [LARGE SCALE GENOMIC DNA]</scope>
    <source>
        <strain evidence="2 3">TC2-24</strain>
    </source>
</reference>
<feature type="transmembrane region" description="Helical" evidence="1">
    <location>
        <begin position="20"/>
        <end position="38"/>
    </location>
</feature>
<protein>
    <submittedName>
        <fullName evidence="2">Uncharacterized protein</fullName>
    </submittedName>
</protein>
<proteinExistence type="predicted"/>
<keyword evidence="1" id="KW-1133">Transmembrane helix</keyword>
<gene>
    <name evidence="2" type="ORF">SAMN04487850_2349</name>
</gene>
<dbReference type="EMBL" id="FOIQ01000006">
    <property type="protein sequence ID" value="SEW24728.1"/>
    <property type="molecule type" value="Genomic_DNA"/>
</dbReference>
<dbReference type="AlphaFoldDB" id="A0A1I0QCW0"/>